<evidence type="ECO:0000256" key="2">
    <source>
        <dbReference type="SAM" id="MobiDB-lite"/>
    </source>
</evidence>
<evidence type="ECO:0000256" key="1">
    <source>
        <dbReference type="SAM" id="Coils"/>
    </source>
</evidence>
<protein>
    <submittedName>
        <fullName evidence="3">Uncharacterized protein</fullName>
    </submittedName>
</protein>
<feature type="region of interest" description="Disordered" evidence="2">
    <location>
        <begin position="1"/>
        <end position="69"/>
    </location>
</feature>
<dbReference type="KEGG" id="pper:18778185"/>
<dbReference type="OrthoDB" id="1729514at2759"/>
<dbReference type="SMR" id="M5WI05"/>
<organism evidence="3 4">
    <name type="scientific">Prunus persica</name>
    <name type="common">Peach</name>
    <name type="synonym">Amygdalus persica</name>
    <dbReference type="NCBI Taxonomy" id="3760"/>
    <lineage>
        <taxon>Eukaryota</taxon>
        <taxon>Viridiplantae</taxon>
        <taxon>Streptophyta</taxon>
        <taxon>Embryophyta</taxon>
        <taxon>Tracheophyta</taxon>
        <taxon>Spermatophyta</taxon>
        <taxon>Magnoliopsida</taxon>
        <taxon>eudicotyledons</taxon>
        <taxon>Gunneridae</taxon>
        <taxon>Pentapetalae</taxon>
        <taxon>rosids</taxon>
        <taxon>fabids</taxon>
        <taxon>Rosales</taxon>
        <taxon>Rosaceae</taxon>
        <taxon>Amygdaloideae</taxon>
        <taxon>Amygdaleae</taxon>
        <taxon>Prunus</taxon>
    </lineage>
</organism>
<feature type="coiled-coil region" evidence="1">
    <location>
        <begin position="84"/>
        <end position="119"/>
    </location>
</feature>
<gene>
    <name evidence="3" type="ORF">PRUPE_4G015100</name>
</gene>
<keyword evidence="1" id="KW-0175">Coiled coil</keyword>
<feature type="region of interest" description="Disordered" evidence="2">
    <location>
        <begin position="127"/>
        <end position="159"/>
    </location>
</feature>
<dbReference type="EMBL" id="CM007654">
    <property type="protein sequence ID" value="ONI09870.1"/>
    <property type="molecule type" value="Genomic_DNA"/>
</dbReference>
<dbReference type="OMA" id="ISQREGA"/>
<reference evidence="3 4" key="1">
    <citation type="journal article" date="2013" name="Nat. Genet.">
        <title>The high-quality draft genome of peach (Prunus persica) identifies unique patterns of genetic diversity, domestication and genome evolution.</title>
        <authorList>
            <consortium name="International Peach Genome Initiative"/>
            <person name="Verde I."/>
            <person name="Abbott A.G."/>
            <person name="Scalabrin S."/>
            <person name="Jung S."/>
            <person name="Shu S."/>
            <person name="Marroni F."/>
            <person name="Zhebentyayeva T."/>
            <person name="Dettori M.T."/>
            <person name="Grimwood J."/>
            <person name="Cattonaro F."/>
            <person name="Zuccolo A."/>
            <person name="Rossini L."/>
            <person name="Jenkins J."/>
            <person name="Vendramin E."/>
            <person name="Meisel L.A."/>
            <person name="Decroocq V."/>
            <person name="Sosinski B."/>
            <person name="Prochnik S."/>
            <person name="Mitros T."/>
            <person name="Policriti A."/>
            <person name="Cipriani G."/>
            <person name="Dondini L."/>
            <person name="Ficklin S."/>
            <person name="Goodstein D.M."/>
            <person name="Xuan P."/>
            <person name="Del Fabbro C."/>
            <person name="Aramini V."/>
            <person name="Copetti D."/>
            <person name="Gonzalez S."/>
            <person name="Horner D.S."/>
            <person name="Falchi R."/>
            <person name="Lucas S."/>
            <person name="Mica E."/>
            <person name="Maldonado J."/>
            <person name="Lazzari B."/>
            <person name="Bielenberg D."/>
            <person name="Pirona R."/>
            <person name="Miculan M."/>
            <person name="Barakat A."/>
            <person name="Testolin R."/>
            <person name="Stella A."/>
            <person name="Tartarini S."/>
            <person name="Tonutti P."/>
            <person name="Arus P."/>
            <person name="Orellana A."/>
            <person name="Wells C."/>
            <person name="Main D."/>
            <person name="Vizzotto G."/>
            <person name="Silva H."/>
            <person name="Salamini F."/>
            <person name="Schmutz J."/>
            <person name="Morgante M."/>
            <person name="Rokhsar D.S."/>
        </authorList>
    </citation>
    <scope>NUCLEOTIDE SEQUENCE [LARGE SCALE GENOMIC DNA]</scope>
    <source>
        <strain evidence="4">cv. Nemared</strain>
    </source>
</reference>
<keyword evidence="4" id="KW-1185">Reference proteome</keyword>
<sequence>MAFQTGRTRPPNRNARNNEGRQNYAFDAGLLSGARPNVADRDGEDSVVQFSSDSESSSDSDGESTQLSGLAASFRVVSDSLLRMEQTELEMAKAREALRLKAEKQRVELEAELTQMLLQTQLQVASLVSQQSPRRKRKRVEDADESPSPSPSSSISQREGALVLSLVQCNLLF</sequence>
<dbReference type="Gramene" id="ONI09870">
    <property type="protein sequence ID" value="ONI09870"/>
    <property type="gene ID" value="PRUPE_4G015100"/>
</dbReference>
<name>M5WI05_PRUPE</name>
<evidence type="ECO:0000313" key="3">
    <source>
        <dbReference type="EMBL" id="ONI09870.1"/>
    </source>
</evidence>
<dbReference type="eggNOG" id="ENOG502S5W7">
    <property type="taxonomic scope" value="Eukaryota"/>
</dbReference>
<dbReference type="Proteomes" id="UP000006882">
    <property type="component" value="Chromosome G4"/>
</dbReference>
<dbReference type="AlphaFoldDB" id="M5WI05"/>
<evidence type="ECO:0000313" key="4">
    <source>
        <dbReference type="Proteomes" id="UP000006882"/>
    </source>
</evidence>
<accession>M5WI05</accession>
<dbReference type="STRING" id="3760.M5WI05"/>
<feature type="compositionally biased region" description="Low complexity" evidence="2">
    <location>
        <begin position="1"/>
        <end position="21"/>
    </location>
</feature>
<proteinExistence type="predicted"/>
<dbReference type="HOGENOM" id="CLU_138221_0_0_1"/>